<feature type="domain" description="DUF559" evidence="1">
    <location>
        <begin position="8"/>
        <end position="109"/>
    </location>
</feature>
<reference evidence="2 3" key="1">
    <citation type="submission" date="2023-07" db="EMBL/GenBank/DDBJ databases">
        <title>Sorghum-associated microbial communities from plants grown in Nebraska, USA.</title>
        <authorList>
            <person name="Schachtman D."/>
        </authorList>
    </citation>
    <scope>NUCLEOTIDE SEQUENCE [LARGE SCALE GENOMIC DNA]</scope>
    <source>
        <strain evidence="2 3">4099</strain>
    </source>
</reference>
<accession>A0ABU1Y0Q9</accession>
<gene>
    <name evidence="2" type="ORF">J2W68_002667</name>
</gene>
<evidence type="ECO:0000259" key="1">
    <source>
        <dbReference type="Pfam" id="PF04480"/>
    </source>
</evidence>
<keyword evidence="2" id="KW-0540">Nuclease</keyword>
<dbReference type="CDD" id="cd01038">
    <property type="entry name" value="Endonuclease_DUF559"/>
    <property type="match status" value="1"/>
</dbReference>
<name>A0ABU1Y0Q9_9GAMM</name>
<keyword evidence="2" id="KW-0255">Endonuclease</keyword>
<dbReference type="InterPro" id="IPR047216">
    <property type="entry name" value="Endonuclease_DUF559_bact"/>
</dbReference>
<keyword evidence="2" id="KW-0378">Hydrolase</keyword>
<dbReference type="EMBL" id="JAVDWO010000011">
    <property type="protein sequence ID" value="MDR7193926.1"/>
    <property type="molecule type" value="Genomic_DNA"/>
</dbReference>
<comment type="caution">
    <text evidence="2">The sequence shown here is derived from an EMBL/GenBank/DDBJ whole genome shotgun (WGS) entry which is preliminary data.</text>
</comment>
<dbReference type="RefSeq" id="WP_310236610.1">
    <property type="nucleotide sequence ID" value="NZ_JAVDWO010000011.1"/>
</dbReference>
<keyword evidence="3" id="KW-1185">Reference proteome</keyword>
<sequence length="129" mass="14966">MHSTLAKLQFARQLRRESTDAERLLWFHLRDRRLGAKFRRQQPLGPFIVDFLSVEARLIVEVDGSQHHEAADAGRTRFLERRGYRVLRFWNHDVLVRTESVLEVILANVALTPTPLPAGEGLNRTSKLR</sequence>
<organism evidence="2 3">
    <name type="scientific">Luteimonas terrae</name>
    <dbReference type="NCBI Taxonomy" id="1530191"/>
    <lineage>
        <taxon>Bacteria</taxon>
        <taxon>Pseudomonadati</taxon>
        <taxon>Pseudomonadota</taxon>
        <taxon>Gammaproteobacteria</taxon>
        <taxon>Lysobacterales</taxon>
        <taxon>Lysobacteraceae</taxon>
        <taxon>Luteimonas</taxon>
    </lineage>
</organism>
<dbReference type="PANTHER" id="PTHR38590:SF1">
    <property type="entry name" value="BLL0828 PROTEIN"/>
    <property type="match status" value="1"/>
</dbReference>
<evidence type="ECO:0000313" key="2">
    <source>
        <dbReference type="EMBL" id="MDR7193926.1"/>
    </source>
</evidence>
<dbReference type="Pfam" id="PF04480">
    <property type="entry name" value="DUF559"/>
    <property type="match status" value="1"/>
</dbReference>
<dbReference type="InterPro" id="IPR007569">
    <property type="entry name" value="DUF559"/>
</dbReference>
<dbReference type="SUPFAM" id="SSF52980">
    <property type="entry name" value="Restriction endonuclease-like"/>
    <property type="match status" value="1"/>
</dbReference>
<dbReference type="GO" id="GO:0004519">
    <property type="term" value="F:endonuclease activity"/>
    <property type="evidence" value="ECO:0007669"/>
    <property type="project" value="UniProtKB-KW"/>
</dbReference>
<dbReference type="Gene3D" id="3.40.960.10">
    <property type="entry name" value="VSR Endonuclease"/>
    <property type="match status" value="1"/>
</dbReference>
<proteinExistence type="predicted"/>
<dbReference type="InterPro" id="IPR011335">
    <property type="entry name" value="Restrct_endonuc-II-like"/>
</dbReference>
<dbReference type="PANTHER" id="PTHR38590">
    <property type="entry name" value="BLL0828 PROTEIN"/>
    <property type="match status" value="1"/>
</dbReference>
<protein>
    <submittedName>
        <fullName evidence="2">Very-short-patch-repair endonuclease</fullName>
    </submittedName>
</protein>
<dbReference type="Proteomes" id="UP001256588">
    <property type="component" value="Unassembled WGS sequence"/>
</dbReference>
<evidence type="ECO:0000313" key="3">
    <source>
        <dbReference type="Proteomes" id="UP001256588"/>
    </source>
</evidence>